<sequence>MNDWFSVEYLITEQQTELEKKASEAWKYSRKRHDTRWSAEVTGLWRALWEIWPRKRKSKVGGV</sequence>
<organism evidence="1 2">
    <name type="scientific">Paenibacillus lemnae</name>
    <dbReference type="NCBI Taxonomy" id="1330551"/>
    <lineage>
        <taxon>Bacteria</taxon>
        <taxon>Bacillati</taxon>
        <taxon>Bacillota</taxon>
        <taxon>Bacilli</taxon>
        <taxon>Bacillales</taxon>
        <taxon>Paenibacillaceae</taxon>
        <taxon>Paenibacillus</taxon>
    </lineage>
</organism>
<dbReference type="EMBL" id="JABBPN010000003">
    <property type="protein sequence ID" value="NMO95143.1"/>
    <property type="molecule type" value="Genomic_DNA"/>
</dbReference>
<reference evidence="1 2" key="1">
    <citation type="submission" date="2020-04" db="EMBL/GenBank/DDBJ databases">
        <title>Paenibacillus algicola sp. nov., a novel marine bacterium producing alginate lyase.</title>
        <authorList>
            <person name="Huang H."/>
        </authorList>
    </citation>
    <scope>NUCLEOTIDE SEQUENCE [LARGE SCALE GENOMIC DNA]</scope>
    <source>
        <strain evidence="1 2">L7-75</strain>
    </source>
</reference>
<accession>A0A848M5Q3</accession>
<dbReference type="AlphaFoldDB" id="A0A848M5Q3"/>
<evidence type="ECO:0000313" key="2">
    <source>
        <dbReference type="Proteomes" id="UP000565468"/>
    </source>
</evidence>
<comment type="caution">
    <text evidence="1">The sequence shown here is derived from an EMBL/GenBank/DDBJ whole genome shotgun (WGS) entry which is preliminary data.</text>
</comment>
<evidence type="ECO:0000313" key="1">
    <source>
        <dbReference type="EMBL" id="NMO95143.1"/>
    </source>
</evidence>
<proteinExistence type="predicted"/>
<protein>
    <submittedName>
        <fullName evidence="1">Uncharacterized protein</fullName>
    </submittedName>
</protein>
<gene>
    <name evidence="1" type="ORF">HII30_04990</name>
</gene>
<name>A0A848M5Q3_PAELE</name>
<dbReference type="RefSeq" id="WP_169503708.1">
    <property type="nucleotide sequence ID" value="NZ_JABBPN010000003.1"/>
</dbReference>
<keyword evidence="2" id="KW-1185">Reference proteome</keyword>
<dbReference type="Proteomes" id="UP000565468">
    <property type="component" value="Unassembled WGS sequence"/>
</dbReference>